<keyword evidence="7" id="KW-0274">FAD</keyword>
<name>A0A7X1E851_9BACT</name>
<dbReference type="Gene3D" id="1.20.58.100">
    <property type="entry name" value="Fumarate reductase/succinate dehydrogenase flavoprotein-like, C-terminal domain"/>
    <property type="match status" value="1"/>
</dbReference>
<evidence type="ECO:0000256" key="1">
    <source>
        <dbReference type="ARBA" id="ARBA00001974"/>
    </source>
</evidence>
<dbReference type="GO" id="GO:0008734">
    <property type="term" value="F:L-aspartate oxidase activity"/>
    <property type="evidence" value="ECO:0007669"/>
    <property type="project" value="UniProtKB-EC"/>
</dbReference>
<dbReference type="SUPFAM" id="SSF51905">
    <property type="entry name" value="FAD/NAD(P)-binding domain"/>
    <property type="match status" value="1"/>
</dbReference>
<sequence>METIRTDCLVIGAGLAGSAYAHHAVSQGLSVTMICADELSTGANSKWAQGGIIFDTSYHPEQLEKDIMVASDNTANPEAVHSLVVEGQAAVQDLLLDQLHVPFDRGEKGELQFTREGGHSDKRIIFAKDVTGRAILNSFHDYVRGLDKLNILENHVAVDLLTLSHNSVHPIDKYKPITCVGAYVLDTLSGEVKAIIAKKTILATGGLGQVFRNTTNQPGVVGHGVAMAMRVGARIIDLEYVQFHPTVFLKKNCPLFLVSEAVRGEGGVLVDGNGSAFMDTQHPMKSLAPRDIVARAIHRELIASGENCVYIDLSSKKPEFIRDRFPSIYERALACGVDIGTEPIPVAPAAHYTCGGVYTDMAGRSSVLNLNAIGETACTGLHGANRLASTSLLECLVSAKLTAQADARDIGEESFHLPDVKEWISPSRAADEVLIRQDMHLIKDTMWNYVGLIRSPRRLKRARRILGQLDEEISSFYAGARLTRSLVELRNAVKAAQLVVHAATLNPTSHGCHYIATEDEEIDVPSMPLEDEK</sequence>
<comment type="cofactor">
    <cofactor evidence="1">
        <name>FAD</name>
        <dbReference type="ChEBI" id="CHEBI:57692"/>
    </cofactor>
</comment>
<dbReference type="Gene3D" id="3.90.700.10">
    <property type="entry name" value="Succinate dehydrogenase/fumarate reductase flavoprotein, catalytic domain"/>
    <property type="match status" value="1"/>
</dbReference>
<dbReference type="InterPro" id="IPR005288">
    <property type="entry name" value="NadB"/>
</dbReference>
<keyword evidence="6" id="KW-0662">Pyridine nucleotide biosynthesis</keyword>
<accession>A0A7X1E851</accession>
<dbReference type="InterPro" id="IPR027477">
    <property type="entry name" value="Succ_DH/fumarate_Rdtase_cat_sf"/>
</dbReference>
<keyword evidence="12" id="KW-1185">Reference proteome</keyword>
<dbReference type="InterPro" id="IPR003953">
    <property type="entry name" value="FAD-dep_OxRdtase_2_FAD-bd"/>
</dbReference>
<evidence type="ECO:0000256" key="7">
    <source>
        <dbReference type="ARBA" id="ARBA00022827"/>
    </source>
</evidence>
<evidence type="ECO:0000313" key="11">
    <source>
        <dbReference type="EMBL" id="MBC2606440.1"/>
    </source>
</evidence>
<dbReference type="UniPathway" id="UPA00253">
    <property type="reaction ID" value="UER00326"/>
</dbReference>
<dbReference type="RefSeq" id="WP_185660313.1">
    <property type="nucleotide sequence ID" value="NZ_CAWPOO010000012.1"/>
</dbReference>
<evidence type="ECO:0000256" key="4">
    <source>
        <dbReference type="ARBA" id="ARBA00012173"/>
    </source>
</evidence>
<dbReference type="SUPFAM" id="SSF46977">
    <property type="entry name" value="Succinate dehydrogenase/fumarate reductase flavoprotein C-terminal domain"/>
    <property type="match status" value="1"/>
</dbReference>
<dbReference type="PANTHER" id="PTHR42716:SF2">
    <property type="entry name" value="L-ASPARTATE OXIDASE, CHLOROPLASTIC"/>
    <property type="match status" value="1"/>
</dbReference>
<reference evidence="11 12" key="1">
    <citation type="submission" date="2020-07" db="EMBL/GenBank/DDBJ databases">
        <authorList>
            <person name="Feng X."/>
        </authorList>
    </citation>
    <scope>NUCLEOTIDE SEQUENCE [LARGE SCALE GENOMIC DNA]</scope>
    <source>
        <strain evidence="11 12">JCM23202</strain>
    </source>
</reference>
<feature type="domain" description="FAD-dependent oxidoreductase 2 FAD-binding" evidence="10">
    <location>
        <begin position="7"/>
        <end position="392"/>
    </location>
</feature>
<dbReference type="EMBL" id="JACHVC010000012">
    <property type="protein sequence ID" value="MBC2606440.1"/>
    <property type="molecule type" value="Genomic_DNA"/>
</dbReference>
<proteinExistence type="inferred from homology"/>
<comment type="caution">
    <text evidence="11">The sequence shown here is derived from an EMBL/GenBank/DDBJ whole genome shotgun (WGS) entry which is preliminary data.</text>
</comment>
<evidence type="ECO:0000256" key="6">
    <source>
        <dbReference type="ARBA" id="ARBA00022642"/>
    </source>
</evidence>
<organism evidence="11 12">
    <name type="scientific">Pelagicoccus albus</name>
    <dbReference type="NCBI Taxonomy" id="415222"/>
    <lineage>
        <taxon>Bacteria</taxon>
        <taxon>Pseudomonadati</taxon>
        <taxon>Verrucomicrobiota</taxon>
        <taxon>Opitutia</taxon>
        <taxon>Puniceicoccales</taxon>
        <taxon>Pelagicoccaceae</taxon>
        <taxon>Pelagicoccus</taxon>
    </lineage>
</organism>
<comment type="similarity">
    <text evidence="3">Belongs to the FAD-dependent oxidoreductase 2 family. NadB subfamily.</text>
</comment>
<comment type="pathway">
    <text evidence="2">Cofactor biosynthesis; NAD(+) biosynthesis; iminoaspartate from L-aspartate (oxidase route): step 1/1.</text>
</comment>
<keyword evidence="5" id="KW-0285">Flavoprotein</keyword>
<dbReference type="FunFam" id="3.90.700.10:FF:000002">
    <property type="entry name" value="L-aspartate oxidase"/>
    <property type="match status" value="1"/>
</dbReference>
<dbReference type="Pfam" id="PF00890">
    <property type="entry name" value="FAD_binding_2"/>
    <property type="match status" value="1"/>
</dbReference>
<protein>
    <recommendedName>
        <fullName evidence="4">L-aspartate oxidase</fullName>
        <ecNumber evidence="4">1.4.3.16</ecNumber>
    </recommendedName>
</protein>
<dbReference type="InterPro" id="IPR036188">
    <property type="entry name" value="FAD/NAD-bd_sf"/>
</dbReference>
<evidence type="ECO:0000259" key="10">
    <source>
        <dbReference type="Pfam" id="PF00890"/>
    </source>
</evidence>
<dbReference type="Proteomes" id="UP000526501">
    <property type="component" value="Unassembled WGS sequence"/>
</dbReference>
<dbReference type="GO" id="GO:0034628">
    <property type="term" value="P:'de novo' NAD+ biosynthetic process from L-aspartate"/>
    <property type="evidence" value="ECO:0007669"/>
    <property type="project" value="TreeGrafter"/>
</dbReference>
<evidence type="ECO:0000256" key="3">
    <source>
        <dbReference type="ARBA" id="ARBA00008562"/>
    </source>
</evidence>
<comment type="catalytic activity">
    <reaction evidence="9">
        <text>L-aspartate + O2 = iminosuccinate + H2O2</text>
        <dbReference type="Rhea" id="RHEA:25876"/>
        <dbReference type="ChEBI" id="CHEBI:15379"/>
        <dbReference type="ChEBI" id="CHEBI:16240"/>
        <dbReference type="ChEBI" id="CHEBI:29991"/>
        <dbReference type="ChEBI" id="CHEBI:77875"/>
        <dbReference type="EC" id="1.4.3.16"/>
    </reaction>
    <physiologicalReaction direction="left-to-right" evidence="9">
        <dbReference type="Rhea" id="RHEA:25877"/>
    </physiologicalReaction>
</comment>
<dbReference type="InterPro" id="IPR037099">
    <property type="entry name" value="Fum_R/Succ_DH_flav-like_C_sf"/>
</dbReference>
<dbReference type="AlphaFoldDB" id="A0A7X1E851"/>
<evidence type="ECO:0000256" key="5">
    <source>
        <dbReference type="ARBA" id="ARBA00022630"/>
    </source>
</evidence>
<evidence type="ECO:0000313" key="12">
    <source>
        <dbReference type="Proteomes" id="UP000526501"/>
    </source>
</evidence>
<keyword evidence="8" id="KW-0560">Oxidoreductase</keyword>
<dbReference type="SUPFAM" id="SSF56425">
    <property type="entry name" value="Succinate dehydrogenase/fumarate reductase flavoprotein, catalytic domain"/>
    <property type="match status" value="1"/>
</dbReference>
<dbReference type="EC" id="1.4.3.16" evidence="4"/>
<evidence type="ECO:0000256" key="9">
    <source>
        <dbReference type="ARBA" id="ARBA00048305"/>
    </source>
</evidence>
<evidence type="ECO:0000256" key="2">
    <source>
        <dbReference type="ARBA" id="ARBA00004950"/>
    </source>
</evidence>
<dbReference type="Gene3D" id="3.50.50.60">
    <property type="entry name" value="FAD/NAD(P)-binding domain"/>
    <property type="match status" value="1"/>
</dbReference>
<evidence type="ECO:0000256" key="8">
    <source>
        <dbReference type="ARBA" id="ARBA00023002"/>
    </source>
</evidence>
<gene>
    <name evidence="11" type="ORF">H5P27_10330</name>
</gene>
<dbReference type="PANTHER" id="PTHR42716">
    <property type="entry name" value="L-ASPARTATE OXIDASE"/>
    <property type="match status" value="1"/>
</dbReference>